<dbReference type="Pfam" id="PF00296">
    <property type="entry name" value="Bac_luciferase"/>
    <property type="match status" value="1"/>
</dbReference>
<dbReference type="CDD" id="cd01096">
    <property type="entry name" value="Alkanal_monooxygenase"/>
    <property type="match status" value="1"/>
</dbReference>
<keyword evidence="4 10" id="KW-0288">FMN</keyword>
<organism evidence="12 13">
    <name type="scientific">Candidatus Photodesmus katoptron Akat1</name>
    <dbReference type="NCBI Taxonomy" id="1236703"/>
    <lineage>
        <taxon>Bacteria</taxon>
        <taxon>Pseudomonadati</taxon>
        <taxon>Pseudomonadota</taxon>
        <taxon>Gammaproteobacteria</taxon>
        <taxon>Vibrionales</taxon>
        <taxon>Vibrionaceae</taxon>
        <taxon>Candidatus Photodesmus</taxon>
    </lineage>
</organism>
<dbReference type="SUPFAM" id="SSF51679">
    <property type="entry name" value="Bacterial luciferase-like"/>
    <property type="match status" value="1"/>
</dbReference>
<evidence type="ECO:0000256" key="10">
    <source>
        <dbReference type="RuleBase" id="RU367112"/>
    </source>
</evidence>
<dbReference type="InterPro" id="IPR050766">
    <property type="entry name" value="Bact_Lucif_Oxidored"/>
</dbReference>
<dbReference type="InterPro" id="IPR033924">
    <property type="entry name" value="Alkanal_monooxygenase"/>
</dbReference>
<dbReference type="GO" id="GO:0047646">
    <property type="term" value="F:alkanal monooxygenase (FMN-linked) activity"/>
    <property type="evidence" value="ECO:0007669"/>
    <property type="project" value="UniProtKB-UniRule"/>
</dbReference>
<evidence type="ECO:0000256" key="4">
    <source>
        <dbReference type="ARBA" id="ARBA00022643"/>
    </source>
</evidence>
<evidence type="ECO:0000313" key="13">
    <source>
        <dbReference type="Proteomes" id="UP000053688"/>
    </source>
</evidence>
<evidence type="ECO:0000313" key="12">
    <source>
        <dbReference type="EMBL" id="EPE37470.1"/>
    </source>
</evidence>
<feature type="domain" description="Luciferase-like" evidence="11">
    <location>
        <begin position="1"/>
        <end position="318"/>
    </location>
</feature>
<evidence type="ECO:0000256" key="8">
    <source>
        <dbReference type="ARBA" id="ARBA00023262"/>
    </source>
</evidence>
<keyword evidence="5 10" id="KW-0560">Oxidoreductase</keyword>
<dbReference type="EC" id="1.14.14.3" evidence="10"/>
<dbReference type="PROSITE" id="PS00494">
    <property type="entry name" value="BACTERIAL_LUCIFERASE"/>
    <property type="match status" value="1"/>
</dbReference>
<evidence type="ECO:0000256" key="1">
    <source>
        <dbReference type="ARBA" id="ARBA00010426"/>
    </source>
</evidence>
<dbReference type="AlphaFoldDB" id="S3DID0"/>
<sequence length="360" mass="40836">MKYGNFLLTYQPPQLDQKEVIKRMVNLGRASESCGFDTVWLLEHHFTEFGLLGNPYVAAANLLGATKTLNVGTAAVVLPTAHPVRQLEDVNLLDQMSKGRFKFGICRGLYDKDFRVFGTNMDESRELMNCWYDIMLKGMEKGYVSSDSEHIQFPKVTVSPSAYIERGSPVYVVAESASTTEWAAERGLPMILSWIINQNEKKAQLELYNEVALEHGHDISNIDHCLSYITSVDYDSNKAKDICRDFLAHWYESYLNATTIFDDSDQTKGYDFNKGQWRDFVLKGHKDTGRRIDYSYDINPVGTPKECIDIIQSDVDTTGISNICCGFEANGYEKDIIASMKLFQSDVMPHLKERKVSMAN</sequence>
<dbReference type="InterPro" id="IPR036661">
    <property type="entry name" value="Luciferase-like_sf"/>
</dbReference>
<dbReference type="eggNOG" id="COG2141">
    <property type="taxonomic scope" value="Bacteria"/>
</dbReference>
<comment type="catalytic activity">
    <reaction evidence="9 10">
        <text>a long-chain fatty aldehyde + FMNH2 + O2 = a long-chain fatty acid + hnu + FMN + H2O + 2 H(+)</text>
        <dbReference type="Rhea" id="RHEA:17181"/>
        <dbReference type="ChEBI" id="CHEBI:15377"/>
        <dbReference type="ChEBI" id="CHEBI:15378"/>
        <dbReference type="ChEBI" id="CHEBI:15379"/>
        <dbReference type="ChEBI" id="CHEBI:17176"/>
        <dbReference type="ChEBI" id="CHEBI:30212"/>
        <dbReference type="ChEBI" id="CHEBI:57560"/>
        <dbReference type="ChEBI" id="CHEBI:57618"/>
        <dbReference type="ChEBI" id="CHEBI:58210"/>
        <dbReference type="EC" id="1.14.14.3"/>
    </reaction>
</comment>
<comment type="similarity">
    <text evidence="1 10">Belongs to the bacterial luciferase oxidoreductase family.</text>
</comment>
<keyword evidence="6 10" id="KW-0503">Monooxygenase</keyword>
<name>S3DID0_9GAMM</name>
<comment type="caution">
    <text evidence="12">The sequence shown here is derived from an EMBL/GenBank/DDBJ whole genome shotgun (WGS) entry which is preliminary data.</text>
</comment>
<evidence type="ECO:0000256" key="9">
    <source>
        <dbReference type="ARBA" id="ARBA00048737"/>
    </source>
</evidence>
<accession>S3DID0</accession>
<dbReference type="PANTHER" id="PTHR30137">
    <property type="entry name" value="LUCIFERASE-LIKE MONOOXYGENASE"/>
    <property type="match status" value="1"/>
</dbReference>
<evidence type="ECO:0000256" key="3">
    <source>
        <dbReference type="ARBA" id="ARBA00022630"/>
    </source>
</evidence>
<keyword evidence="8 10" id="KW-0599">Photoprotein</keyword>
<evidence type="ECO:0000259" key="11">
    <source>
        <dbReference type="Pfam" id="PF00296"/>
    </source>
</evidence>
<keyword evidence="3 10" id="KW-0285">Flavoprotein</keyword>
<dbReference type="InterPro" id="IPR002103">
    <property type="entry name" value="Luciferase_bac/NFP"/>
</dbReference>
<dbReference type="PATRIC" id="fig|1236703.3.peg.801"/>
<protein>
    <recommendedName>
        <fullName evidence="10">Alkanal monooxygenase</fullName>
        <ecNumber evidence="10">1.14.14.3</ecNumber>
    </recommendedName>
    <alternativeName>
        <fullName evidence="10">Bacterial luciferase</fullName>
    </alternativeName>
</protein>
<dbReference type="InterPro" id="IPR011251">
    <property type="entry name" value="Luciferase-like_dom"/>
</dbReference>
<gene>
    <name evidence="12" type="primary">luxA</name>
    <name evidence="12" type="ORF">O1U_0773</name>
</gene>
<dbReference type="InterPro" id="IPR018235">
    <property type="entry name" value="Bacterial_luciferase_CS"/>
</dbReference>
<evidence type="ECO:0000256" key="6">
    <source>
        <dbReference type="ARBA" id="ARBA00023033"/>
    </source>
</evidence>
<proteinExistence type="inferred from homology"/>
<evidence type="ECO:0000256" key="7">
    <source>
        <dbReference type="ARBA" id="ARBA00023223"/>
    </source>
</evidence>
<dbReference type="STRING" id="28176.CF66_3020"/>
<dbReference type="PANTHER" id="PTHR30137:SF8">
    <property type="entry name" value="BLR5498 PROTEIN"/>
    <property type="match status" value="1"/>
</dbReference>
<dbReference type="EMBL" id="AMSD01000002">
    <property type="protein sequence ID" value="EPE37470.1"/>
    <property type="molecule type" value="Genomic_DNA"/>
</dbReference>
<dbReference type="Proteomes" id="UP000053688">
    <property type="component" value="Unassembled WGS sequence"/>
</dbReference>
<dbReference type="PRINTS" id="PR00089">
    <property type="entry name" value="LUCIFERASE"/>
</dbReference>
<evidence type="ECO:0000256" key="5">
    <source>
        <dbReference type="ARBA" id="ARBA00023002"/>
    </source>
</evidence>
<keyword evidence="13" id="KW-1185">Reference proteome</keyword>
<comment type="subunit">
    <text evidence="2 10">Heterodimer of an alpha and a beta chain.</text>
</comment>
<dbReference type="RefSeq" id="WP_016504102.1">
    <property type="nucleotide sequence ID" value="NZ_AMSD01000002.1"/>
</dbReference>
<dbReference type="Gene3D" id="3.20.20.30">
    <property type="entry name" value="Luciferase-like domain"/>
    <property type="match status" value="1"/>
</dbReference>
<keyword evidence="7 10" id="KW-0455">Luminescence</keyword>
<dbReference type="GO" id="GO:0005829">
    <property type="term" value="C:cytosol"/>
    <property type="evidence" value="ECO:0007669"/>
    <property type="project" value="TreeGrafter"/>
</dbReference>
<evidence type="ECO:0000256" key="2">
    <source>
        <dbReference type="ARBA" id="ARBA00011870"/>
    </source>
</evidence>
<comment type="function">
    <text evidence="10">Light-emitting reaction in luminous bacteria.</text>
</comment>
<dbReference type="GO" id="GO:0008218">
    <property type="term" value="P:bioluminescence"/>
    <property type="evidence" value="ECO:0007669"/>
    <property type="project" value="UniProtKB-UniRule"/>
</dbReference>
<reference evidence="12 13" key="1">
    <citation type="journal article" date="2014" name="Environ. Microbiol.">
        <title>Genomic signatures of obligate host dependence in the luminous bacterial symbiont of a vertebrate.</title>
        <authorList>
            <person name="Hendry T.A."/>
            <person name="de Wet J.R."/>
            <person name="Dunlap P.V."/>
        </authorList>
    </citation>
    <scope>NUCLEOTIDE SEQUENCE [LARGE SCALE GENOMIC DNA]</scope>
    <source>
        <strain evidence="12 13">Akat1</strain>
    </source>
</reference>